<evidence type="ECO:0000313" key="1">
    <source>
        <dbReference type="EMBL" id="KAI7942279.1"/>
    </source>
</evidence>
<proteinExistence type="predicted"/>
<evidence type="ECO:0000313" key="2">
    <source>
        <dbReference type="Proteomes" id="UP001060170"/>
    </source>
</evidence>
<dbReference type="Proteomes" id="UP001060170">
    <property type="component" value="Chromosome 12"/>
</dbReference>
<sequence>MSDRLQAATNAIRAVTPTTESNSNGDIPPSTLMNNPVTSLTVRGHWCSPQLPSHGSSYPNHRQRKRRGHQTRQTYQRATARAPVIGPATQPAPEDQERSEIVAQAPVSDPTGMIELLGAEQTQPQGDPEDPVANQANPVETAKEAETVPEAKEVTLANELQAQKEGDFAKAKMFYGIYASMITTRESQDRLRYDLSHFGGKPLYETKKPQAVTCILNDRSNYLGKPASSFSAPQAVTQRKHGEMFQLRTSHLVILPRSTWVKALHPRVPFAHFDQIALGSRSLDLIGFGLFLFGIPPGNMKTLLVTSLLLLDSVTSRLGIDLPSSSHEAIPDLNFPPEDTTIEPPWFPGPSTPPSLSPTASALNEKPAEPIPMPSTPEGIFTADGSSPPSKRKWESDASSPEDFAMADASPSSSKRGQDPDSPTEKRGKIRSVADIMEETSRVVTRSQRKLEPSGKRCFRPHSLKDMSLQQIGGSESKFILKSTFHPGELPSGGLPQFFDIYNWNYVQASSQGKIKGNRNRMAPEDGSLGWFIDVLNSCKDPRTRDPHSFFWIPRAQAVSILEEYKRLDFDFGDQFQSLDRSQTLRDIVLKVSDEKLDLDKYPVFTNIHTTLEASLKSRMQSEPDEWSLGRIKSIILHVQKLNKITTFLLISYLSLFKEHPNEYLSAELVSSILSFLEKFWMEIDGGKSDILKDHPLLQRNSELLKTSFSLLEGKQMSYANHVDFMNNEYKQLYPMAWNIIAYWVQINKKKIQTKSRIQRYYHRSVTELIGNIILSANSHRLKLKFNKYAIRM</sequence>
<name>A0ACC0DZI7_9BASI</name>
<protein>
    <submittedName>
        <fullName evidence="1">Uncharacterized protein</fullName>
    </submittedName>
</protein>
<reference evidence="2" key="1">
    <citation type="journal article" date="2018" name="BMC Genomics">
        <title>Genomic insights into host adaptation between the wheat stripe rust pathogen (Puccinia striiformis f. sp. tritici) and the barley stripe rust pathogen (Puccinia striiformis f. sp. hordei).</title>
        <authorList>
            <person name="Xia C."/>
            <person name="Wang M."/>
            <person name="Yin C."/>
            <person name="Cornejo O.E."/>
            <person name="Hulbert S.H."/>
            <person name="Chen X."/>
        </authorList>
    </citation>
    <scope>NUCLEOTIDE SEQUENCE [LARGE SCALE GENOMIC DNA]</scope>
    <source>
        <strain evidence="2">93-210</strain>
    </source>
</reference>
<keyword evidence="2" id="KW-1185">Reference proteome</keyword>
<reference evidence="1 2" key="3">
    <citation type="journal article" date="2022" name="Microbiol. Spectr.">
        <title>Folding features and dynamics of 3D genome architecture in plant fungal pathogens.</title>
        <authorList>
            <person name="Xia C."/>
        </authorList>
    </citation>
    <scope>NUCLEOTIDE SEQUENCE [LARGE SCALE GENOMIC DNA]</scope>
    <source>
        <strain evidence="1 2">93-210</strain>
    </source>
</reference>
<reference evidence="2" key="2">
    <citation type="journal article" date="2018" name="Mol. Plant Microbe Interact.">
        <title>Genome sequence resources for the wheat stripe rust pathogen (Puccinia striiformis f. sp. tritici) and the barley stripe rust pathogen (Puccinia striiformis f. sp. hordei).</title>
        <authorList>
            <person name="Xia C."/>
            <person name="Wang M."/>
            <person name="Yin C."/>
            <person name="Cornejo O.E."/>
            <person name="Hulbert S.H."/>
            <person name="Chen X."/>
        </authorList>
    </citation>
    <scope>NUCLEOTIDE SEQUENCE [LARGE SCALE GENOMIC DNA]</scope>
    <source>
        <strain evidence="2">93-210</strain>
    </source>
</reference>
<accession>A0ACC0DZI7</accession>
<comment type="caution">
    <text evidence="1">The sequence shown here is derived from an EMBL/GenBank/DDBJ whole genome shotgun (WGS) entry which is preliminary data.</text>
</comment>
<organism evidence="1 2">
    <name type="scientific">Puccinia striiformis f. sp. tritici</name>
    <dbReference type="NCBI Taxonomy" id="168172"/>
    <lineage>
        <taxon>Eukaryota</taxon>
        <taxon>Fungi</taxon>
        <taxon>Dikarya</taxon>
        <taxon>Basidiomycota</taxon>
        <taxon>Pucciniomycotina</taxon>
        <taxon>Pucciniomycetes</taxon>
        <taxon>Pucciniales</taxon>
        <taxon>Pucciniaceae</taxon>
        <taxon>Puccinia</taxon>
    </lineage>
</organism>
<dbReference type="EMBL" id="CM045876">
    <property type="protein sequence ID" value="KAI7942279.1"/>
    <property type="molecule type" value="Genomic_DNA"/>
</dbReference>
<gene>
    <name evidence="1" type="ORF">MJO28_012306</name>
</gene>